<organism evidence="1 2">
    <name type="scientific">Colletotrichum plurivorum</name>
    <dbReference type="NCBI Taxonomy" id="2175906"/>
    <lineage>
        <taxon>Eukaryota</taxon>
        <taxon>Fungi</taxon>
        <taxon>Dikarya</taxon>
        <taxon>Ascomycota</taxon>
        <taxon>Pezizomycotina</taxon>
        <taxon>Sordariomycetes</taxon>
        <taxon>Hypocreomycetidae</taxon>
        <taxon>Glomerellales</taxon>
        <taxon>Glomerellaceae</taxon>
        <taxon>Colletotrichum</taxon>
        <taxon>Colletotrichum orchidearum species complex</taxon>
    </lineage>
</organism>
<evidence type="ECO:0000313" key="1">
    <source>
        <dbReference type="EMBL" id="KAF6829711.1"/>
    </source>
</evidence>
<dbReference type="Pfam" id="PF13424">
    <property type="entry name" value="TPR_12"/>
    <property type="match status" value="2"/>
</dbReference>
<dbReference type="InterPro" id="IPR011990">
    <property type="entry name" value="TPR-like_helical_dom_sf"/>
</dbReference>
<dbReference type="PANTHER" id="PTHR46082">
    <property type="entry name" value="ATP/GTP-BINDING PROTEIN-RELATED"/>
    <property type="match status" value="1"/>
</dbReference>
<accession>A0A8H6NEL4</accession>
<gene>
    <name evidence="1" type="ORF">CPLU01_07793</name>
</gene>
<dbReference type="AlphaFoldDB" id="A0A8H6NEL4"/>
<dbReference type="SUPFAM" id="SSF48452">
    <property type="entry name" value="TPR-like"/>
    <property type="match status" value="2"/>
</dbReference>
<protein>
    <submittedName>
        <fullName evidence="1">Kinesin light chain</fullName>
    </submittedName>
</protein>
<name>A0A8H6NEL4_9PEZI</name>
<proteinExistence type="predicted"/>
<keyword evidence="2" id="KW-1185">Reference proteome</keyword>
<reference evidence="1" key="1">
    <citation type="journal article" date="2020" name="Phytopathology">
        <title>Genome Sequence Resources of Colletotrichum truncatum, C. plurivorum, C. musicola, and C. sojae: Four Species Pathogenic to Soybean (Glycine max).</title>
        <authorList>
            <person name="Rogerio F."/>
            <person name="Boufleur T.R."/>
            <person name="Ciampi-Guillardi M."/>
            <person name="Sukno S.A."/>
            <person name="Thon M.R."/>
            <person name="Massola Junior N.S."/>
            <person name="Baroncelli R."/>
        </authorList>
    </citation>
    <scope>NUCLEOTIDE SEQUENCE</scope>
    <source>
        <strain evidence="1">LFN00145</strain>
    </source>
</reference>
<dbReference type="InterPro" id="IPR053137">
    <property type="entry name" value="NLR-like"/>
</dbReference>
<evidence type="ECO:0000313" key="2">
    <source>
        <dbReference type="Proteomes" id="UP000654918"/>
    </source>
</evidence>
<dbReference type="Gene3D" id="1.25.40.10">
    <property type="entry name" value="Tetratricopeptide repeat domain"/>
    <property type="match status" value="2"/>
</dbReference>
<sequence length="632" mass="72191">MLVRKWLENESHGQWVMVVDNADDEQLFFTPTSENATTIAGSKTEPSVRLSEYMPECSHGSILITTRNKKCVSRLVRAQSLQESLVEVPKMSEMEAQELLYRILGGQFPAKDTSALSVQLEHLPLALAQAAAFVHENSISVQEYLELLDESDDAFVDQHSQPFEAVGRDSETPHAVTATWIISFKQIQKENPLASDILSVASLVDRQAIPEGFLIHYCNNRGVETTQGEIIKALGTLKAFSFVTKAKDKTTNMHRLVHLVTRKWLSSQNRFAAFSEHALKTMANMLPCDHHNTRVICQQYLPHAQALLSHLSSSAQYETAELATLLNKVAGYCHYRGHWLEAEDYCRRAFELRKRLLGEKHDDTSNSARGMGFLLLRQGRLKEAEELLQSTMDIQLSVNGEDHEKMWIMCRLGSVFLSQGRLDEAERLFWRILDWCEVQSHDVGILLLNAMGGQSWGFGLQGRLEEAEDMLTQVVNTMERVIGEECFARLRCTDYLARTYWLQGRMEEAEALYTWVKEKEGKMFGRDHPDTLASMHNPVWIWRDCGKREAATRLMRECLRGRQRRLGPDHPRTKSASSILAEWEEEDRLCTGEPRDAAPNTFEGNALDGRPGRRRWHEELLMTISSLFKHRE</sequence>
<dbReference type="EMBL" id="WIGO01000104">
    <property type="protein sequence ID" value="KAF6829711.1"/>
    <property type="molecule type" value="Genomic_DNA"/>
</dbReference>
<dbReference type="Proteomes" id="UP000654918">
    <property type="component" value="Unassembled WGS sequence"/>
</dbReference>
<dbReference type="PANTHER" id="PTHR46082:SF6">
    <property type="entry name" value="AAA+ ATPASE DOMAIN-CONTAINING PROTEIN-RELATED"/>
    <property type="match status" value="1"/>
</dbReference>
<comment type="caution">
    <text evidence="1">The sequence shown here is derived from an EMBL/GenBank/DDBJ whole genome shotgun (WGS) entry which is preliminary data.</text>
</comment>
<dbReference type="Pfam" id="PF13374">
    <property type="entry name" value="TPR_10"/>
    <property type="match status" value="1"/>
</dbReference>